<dbReference type="EMBL" id="JACHBK010000017">
    <property type="protein sequence ID" value="MBB5539122.1"/>
    <property type="molecule type" value="Genomic_DNA"/>
</dbReference>
<comment type="caution">
    <text evidence="1">The sequence shown here is derived from an EMBL/GenBank/DDBJ whole genome shotgun (WGS) entry which is preliminary data.</text>
</comment>
<keyword evidence="2" id="KW-1185">Reference proteome</keyword>
<reference evidence="1 2" key="1">
    <citation type="submission" date="2020-08" db="EMBL/GenBank/DDBJ databases">
        <title>Genomic Encyclopedia of Type Strains, Phase IV (KMG-V): Genome sequencing to study the core and pangenomes of soil and plant-associated prokaryotes.</title>
        <authorList>
            <person name="Whitman W."/>
        </authorList>
    </citation>
    <scope>NUCLEOTIDE SEQUENCE [LARGE SCALE GENOMIC DNA]</scope>
    <source>
        <strain evidence="1 2">SEMIA 4084</strain>
    </source>
</reference>
<sequence>MTDGPTEAVDISKTEANKKFVKGFVEGILVNGNMEKLTG</sequence>
<protein>
    <submittedName>
        <fullName evidence="1">Uncharacterized protein</fullName>
    </submittedName>
</protein>
<accession>A0A7W8UGX0</accession>
<evidence type="ECO:0000313" key="1">
    <source>
        <dbReference type="EMBL" id="MBB5539122.1"/>
    </source>
</evidence>
<dbReference type="AlphaFoldDB" id="A0A7W8UGX0"/>
<proteinExistence type="predicted"/>
<dbReference type="Proteomes" id="UP000585507">
    <property type="component" value="Unassembled WGS sequence"/>
</dbReference>
<name>A0A7W8UGX0_9HYPH</name>
<evidence type="ECO:0000313" key="2">
    <source>
        <dbReference type="Proteomes" id="UP000585507"/>
    </source>
</evidence>
<organism evidence="1 2">
    <name type="scientific">Rhizobium giardinii</name>
    <dbReference type="NCBI Taxonomy" id="56731"/>
    <lineage>
        <taxon>Bacteria</taxon>
        <taxon>Pseudomonadati</taxon>
        <taxon>Pseudomonadota</taxon>
        <taxon>Alphaproteobacteria</taxon>
        <taxon>Hyphomicrobiales</taxon>
        <taxon>Rhizobiaceae</taxon>
        <taxon>Rhizobium/Agrobacterium group</taxon>
        <taxon>Rhizobium</taxon>
    </lineage>
</organism>
<gene>
    <name evidence="1" type="ORF">GGD55_005866</name>
</gene>